<evidence type="ECO:0000313" key="9">
    <source>
        <dbReference type="Proteomes" id="UP001632038"/>
    </source>
</evidence>
<dbReference type="PANTHER" id="PTHR16223:SF335">
    <property type="entry name" value="TRANSCRIPTION FACTOR BHLH113"/>
    <property type="match status" value="1"/>
</dbReference>
<dbReference type="SUPFAM" id="SSF47459">
    <property type="entry name" value="HLH, helix-loop-helix DNA-binding domain"/>
    <property type="match status" value="1"/>
</dbReference>
<keyword evidence="5" id="KW-0539">Nucleus</keyword>
<accession>A0ABD3EBC6</accession>
<feature type="compositionally biased region" description="Basic and acidic residues" evidence="6">
    <location>
        <begin position="187"/>
        <end position="206"/>
    </location>
</feature>
<dbReference type="InterPro" id="IPR045239">
    <property type="entry name" value="bHLH95_bHLH"/>
</dbReference>
<dbReference type="PANTHER" id="PTHR16223">
    <property type="entry name" value="TRANSCRIPTION FACTOR BHLH83-RELATED"/>
    <property type="match status" value="1"/>
</dbReference>
<dbReference type="Proteomes" id="UP001632038">
    <property type="component" value="Unassembled WGS sequence"/>
</dbReference>
<dbReference type="PROSITE" id="PS50888">
    <property type="entry name" value="BHLH"/>
    <property type="match status" value="1"/>
</dbReference>
<keyword evidence="3" id="KW-0238">DNA-binding</keyword>
<dbReference type="GO" id="GO:0005634">
    <property type="term" value="C:nucleus"/>
    <property type="evidence" value="ECO:0007669"/>
    <property type="project" value="UniProtKB-SubCell"/>
</dbReference>
<evidence type="ECO:0000259" key="7">
    <source>
        <dbReference type="PROSITE" id="PS50888"/>
    </source>
</evidence>
<name>A0ABD3EBC6_9LAMI</name>
<dbReference type="InterPro" id="IPR036638">
    <property type="entry name" value="HLH_DNA-bd_sf"/>
</dbReference>
<feature type="compositionally biased region" description="Polar residues" evidence="6">
    <location>
        <begin position="96"/>
        <end position="108"/>
    </location>
</feature>
<feature type="region of interest" description="Disordered" evidence="6">
    <location>
        <begin position="75"/>
        <end position="124"/>
    </location>
</feature>
<dbReference type="CDD" id="cd11393">
    <property type="entry name" value="bHLH_AtbHLH_like"/>
    <property type="match status" value="1"/>
</dbReference>
<gene>
    <name evidence="8" type="ORF">CASFOL_004698</name>
</gene>
<feature type="region of interest" description="Disordered" evidence="6">
    <location>
        <begin position="183"/>
        <end position="207"/>
    </location>
</feature>
<evidence type="ECO:0000256" key="5">
    <source>
        <dbReference type="ARBA" id="ARBA00023242"/>
    </source>
</evidence>
<dbReference type="InterPro" id="IPR045843">
    <property type="entry name" value="IND-like"/>
</dbReference>
<dbReference type="EMBL" id="JAVIJP010000006">
    <property type="protein sequence ID" value="KAL3651696.1"/>
    <property type="molecule type" value="Genomic_DNA"/>
</dbReference>
<evidence type="ECO:0000313" key="8">
    <source>
        <dbReference type="EMBL" id="KAL3651696.1"/>
    </source>
</evidence>
<comment type="caution">
    <text evidence="8">The sequence shown here is derived from an EMBL/GenBank/DDBJ whole genome shotgun (WGS) entry which is preliminary data.</text>
</comment>
<sequence>MSGYPSGSGDDPLVVGSYSQLLFGDEISGFETDGCFNFTSTYSPHDININDSKNNNINNNSQKILCFGESGPACTDNSSLPISKRKRNGPGGIEESGSNCGAPTGSQRNSKKSKSNNSTVTGHAKVVRKEKFGDRITALQQLVSPFGKTDTASVLHEALGYIRFLHDQVHVLCSPYLQRLSTTSLDVPHHPDDEVSKKSERRKSDMRSQGLCLVPVELTLQVANSNGADLWSSGDMVNTITTLI</sequence>
<evidence type="ECO:0000256" key="2">
    <source>
        <dbReference type="ARBA" id="ARBA00023015"/>
    </source>
</evidence>
<evidence type="ECO:0000256" key="4">
    <source>
        <dbReference type="ARBA" id="ARBA00023163"/>
    </source>
</evidence>
<dbReference type="AlphaFoldDB" id="A0ABD3EBC6"/>
<organism evidence="8 9">
    <name type="scientific">Castilleja foliolosa</name>
    <dbReference type="NCBI Taxonomy" id="1961234"/>
    <lineage>
        <taxon>Eukaryota</taxon>
        <taxon>Viridiplantae</taxon>
        <taxon>Streptophyta</taxon>
        <taxon>Embryophyta</taxon>
        <taxon>Tracheophyta</taxon>
        <taxon>Spermatophyta</taxon>
        <taxon>Magnoliopsida</taxon>
        <taxon>eudicotyledons</taxon>
        <taxon>Gunneridae</taxon>
        <taxon>Pentapetalae</taxon>
        <taxon>asterids</taxon>
        <taxon>lamiids</taxon>
        <taxon>Lamiales</taxon>
        <taxon>Orobanchaceae</taxon>
        <taxon>Pedicularideae</taxon>
        <taxon>Castillejinae</taxon>
        <taxon>Castilleja</taxon>
    </lineage>
</organism>
<proteinExistence type="predicted"/>
<evidence type="ECO:0000256" key="1">
    <source>
        <dbReference type="ARBA" id="ARBA00004123"/>
    </source>
</evidence>
<evidence type="ECO:0000256" key="3">
    <source>
        <dbReference type="ARBA" id="ARBA00023125"/>
    </source>
</evidence>
<keyword evidence="4" id="KW-0804">Transcription</keyword>
<dbReference type="InterPro" id="IPR011598">
    <property type="entry name" value="bHLH_dom"/>
</dbReference>
<keyword evidence="2" id="KW-0805">Transcription regulation</keyword>
<feature type="domain" description="BHLH" evidence="7">
    <location>
        <begin position="116"/>
        <end position="165"/>
    </location>
</feature>
<comment type="subcellular location">
    <subcellularLocation>
        <location evidence="1">Nucleus</location>
    </subcellularLocation>
</comment>
<evidence type="ECO:0000256" key="6">
    <source>
        <dbReference type="SAM" id="MobiDB-lite"/>
    </source>
</evidence>
<reference evidence="9" key="1">
    <citation type="journal article" date="2024" name="IScience">
        <title>Strigolactones Initiate the Formation of Haustorium-like Structures in Castilleja.</title>
        <authorList>
            <person name="Buerger M."/>
            <person name="Peterson D."/>
            <person name="Chory J."/>
        </authorList>
    </citation>
    <scope>NUCLEOTIDE SEQUENCE [LARGE SCALE GENOMIC DNA]</scope>
</reference>
<keyword evidence="9" id="KW-1185">Reference proteome</keyword>
<dbReference type="GO" id="GO:0003677">
    <property type="term" value="F:DNA binding"/>
    <property type="evidence" value="ECO:0007669"/>
    <property type="project" value="UniProtKB-KW"/>
</dbReference>
<protein>
    <recommendedName>
        <fullName evidence="7">BHLH domain-containing protein</fullName>
    </recommendedName>
</protein>